<gene>
    <name evidence="2" type="ORF">HH1059_19380</name>
</gene>
<feature type="coiled-coil region" evidence="1">
    <location>
        <begin position="27"/>
        <end position="71"/>
    </location>
</feature>
<organism evidence="2 3">
    <name type="scientific">Halorhodospira halochloris</name>
    <name type="common">Ectothiorhodospira halochloris</name>
    <dbReference type="NCBI Taxonomy" id="1052"/>
    <lineage>
        <taxon>Bacteria</taxon>
        <taxon>Pseudomonadati</taxon>
        <taxon>Pseudomonadota</taxon>
        <taxon>Gammaproteobacteria</taxon>
        <taxon>Chromatiales</taxon>
        <taxon>Ectothiorhodospiraceae</taxon>
        <taxon>Halorhodospira</taxon>
    </lineage>
</organism>
<evidence type="ECO:0000313" key="3">
    <source>
        <dbReference type="Proteomes" id="UP000218890"/>
    </source>
</evidence>
<dbReference type="SUPFAM" id="SSF58104">
    <property type="entry name" value="Methyl-accepting chemotaxis protein (MCP) signaling domain"/>
    <property type="match status" value="1"/>
</dbReference>
<accession>A0A125T2S0</accession>
<name>A0A125T2S0_HALHR</name>
<dbReference type="Gene3D" id="1.10.287.950">
    <property type="entry name" value="Methyl-accepting chemotaxis protein"/>
    <property type="match status" value="1"/>
</dbReference>
<dbReference type="KEGG" id="hhk:HH1059_19380"/>
<dbReference type="OrthoDB" id="9781845at2"/>
<keyword evidence="1" id="KW-0175">Coiled coil</keyword>
<dbReference type="Proteomes" id="UP000218890">
    <property type="component" value="Chromosome"/>
</dbReference>
<reference evidence="2" key="1">
    <citation type="submission" date="2016-02" db="EMBL/GenBank/DDBJ databases">
        <title>Halorhodospira halochloris DSM-1059 complete genome, version 2.</title>
        <authorList>
            <person name="Tsukatani Y."/>
        </authorList>
    </citation>
    <scope>NUCLEOTIDE SEQUENCE</scope>
    <source>
        <strain evidence="2">DSM 1059</strain>
    </source>
</reference>
<proteinExistence type="predicted"/>
<dbReference type="EMBL" id="AP017372">
    <property type="protein sequence ID" value="BAU58631.1"/>
    <property type="molecule type" value="Genomic_DNA"/>
</dbReference>
<evidence type="ECO:0000256" key="1">
    <source>
        <dbReference type="SAM" id="Coils"/>
    </source>
</evidence>
<dbReference type="RefSeq" id="WP_096409969.1">
    <property type="nucleotide sequence ID" value="NZ_AP017372.2"/>
</dbReference>
<keyword evidence="3" id="KW-1185">Reference proteome</keyword>
<protein>
    <submittedName>
        <fullName evidence="2">Uncharacterized protein</fullName>
    </submittedName>
</protein>
<dbReference type="AlphaFoldDB" id="A0A125T2S0"/>
<sequence length="74" mass="8499">MLLTTPFSYTNLPGVIIHPGVEQSSTAEEINRNITNIRDVANETQNSFERVQQAVEKQKRLVEQLNEELARIQF</sequence>
<evidence type="ECO:0000313" key="2">
    <source>
        <dbReference type="EMBL" id="BAU58631.1"/>
    </source>
</evidence>